<keyword evidence="1" id="KW-0812">Transmembrane</keyword>
<feature type="transmembrane region" description="Helical" evidence="1">
    <location>
        <begin position="21"/>
        <end position="39"/>
    </location>
</feature>
<comment type="caution">
    <text evidence="2">The sequence shown here is derived from an EMBL/GenBank/DDBJ whole genome shotgun (WGS) entry which is preliminary data.</text>
</comment>
<sequence>MRKKLARWKSQYIFKGGRITLIRSTLASMPIYFMSVLSMPRKWGLVCLEKSNGELGLKCLPILNKTLLCKWSWRFAIEREAFWNQVIKGKYGEDQGGWCSKEVGRGGYGVGLWKTFRKEWNVVRSRLFFVVGNGQKDAWVKDVWYCNEGGGSWRLLFSKPFNDWELDESLSKSLVSGPPASFPSSTIWKVYVQPRVSFFWMGSNVGKGSYLGSTSKERMGSSEQMLPLSKTQRINRSHSPPLRKGKDSLGVALLYFWGAMGAASHY</sequence>
<proteinExistence type="predicted"/>
<gene>
    <name evidence="2" type="ORF">CK203_101487</name>
</gene>
<evidence type="ECO:0000256" key="1">
    <source>
        <dbReference type="SAM" id="Phobius"/>
    </source>
</evidence>
<accession>A0A438CYC3</accession>
<dbReference type="Proteomes" id="UP000288805">
    <property type="component" value="Unassembled WGS sequence"/>
</dbReference>
<reference evidence="2 3" key="1">
    <citation type="journal article" date="2018" name="PLoS Genet.">
        <title>Population sequencing reveals clonal diversity and ancestral inbreeding in the grapevine cultivar Chardonnay.</title>
        <authorList>
            <person name="Roach M.J."/>
            <person name="Johnson D.L."/>
            <person name="Bohlmann J."/>
            <person name="van Vuuren H.J."/>
            <person name="Jones S.J."/>
            <person name="Pretorius I.S."/>
            <person name="Schmidt S.A."/>
            <person name="Borneman A.R."/>
        </authorList>
    </citation>
    <scope>NUCLEOTIDE SEQUENCE [LARGE SCALE GENOMIC DNA]</scope>
    <source>
        <strain evidence="3">cv. Chardonnay</strain>
        <tissue evidence="2">Leaf</tissue>
    </source>
</reference>
<keyword evidence="1" id="KW-1133">Transmembrane helix</keyword>
<evidence type="ECO:0000313" key="3">
    <source>
        <dbReference type="Proteomes" id="UP000288805"/>
    </source>
</evidence>
<dbReference type="PANTHER" id="PTHR33116">
    <property type="entry name" value="REVERSE TRANSCRIPTASE ZINC-BINDING DOMAIN-CONTAINING PROTEIN-RELATED-RELATED"/>
    <property type="match status" value="1"/>
</dbReference>
<name>A0A438CYC3_VITVI</name>
<organism evidence="2 3">
    <name type="scientific">Vitis vinifera</name>
    <name type="common">Grape</name>
    <dbReference type="NCBI Taxonomy" id="29760"/>
    <lineage>
        <taxon>Eukaryota</taxon>
        <taxon>Viridiplantae</taxon>
        <taxon>Streptophyta</taxon>
        <taxon>Embryophyta</taxon>
        <taxon>Tracheophyta</taxon>
        <taxon>Spermatophyta</taxon>
        <taxon>Magnoliopsida</taxon>
        <taxon>eudicotyledons</taxon>
        <taxon>Gunneridae</taxon>
        <taxon>Pentapetalae</taxon>
        <taxon>rosids</taxon>
        <taxon>Vitales</taxon>
        <taxon>Vitaceae</taxon>
        <taxon>Viteae</taxon>
        <taxon>Vitis</taxon>
    </lineage>
</organism>
<dbReference type="PANTHER" id="PTHR33116:SF78">
    <property type="entry name" value="OS12G0587133 PROTEIN"/>
    <property type="match status" value="1"/>
</dbReference>
<evidence type="ECO:0000313" key="2">
    <source>
        <dbReference type="EMBL" id="RVW28213.1"/>
    </source>
</evidence>
<dbReference type="AlphaFoldDB" id="A0A438CYC3"/>
<protein>
    <submittedName>
        <fullName evidence="2">Uncharacterized protein</fullName>
    </submittedName>
</protein>
<dbReference type="EMBL" id="QGNW01001906">
    <property type="protein sequence ID" value="RVW28213.1"/>
    <property type="molecule type" value="Genomic_DNA"/>
</dbReference>
<keyword evidence="1" id="KW-0472">Membrane</keyword>